<comment type="cofactor">
    <cofactor evidence="3">
        <name>Zn(2+)</name>
        <dbReference type="ChEBI" id="CHEBI:29105"/>
    </cofactor>
    <text evidence="3">Binds 1 divalent metal cation per subunit.</text>
</comment>
<feature type="binding site" evidence="3">
    <location>
        <position position="186"/>
    </location>
    <ligand>
        <name>a divalent metal cation</name>
        <dbReference type="ChEBI" id="CHEBI:60240"/>
    </ligand>
</feature>
<dbReference type="OrthoDB" id="423498at2759"/>
<feature type="domain" description="SMP-30/Gluconolactonase/LRE-like region" evidence="5">
    <location>
        <begin position="37"/>
        <end position="302"/>
    </location>
</feature>
<gene>
    <name evidence="6" type="ORF">FisN_4Hh495</name>
</gene>
<dbReference type="SUPFAM" id="SSF63829">
    <property type="entry name" value="Calcium-dependent phosphotriesterase"/>
    <property type="match status" value="1"/>
</dbReference>
<dbReference type="InterPro" id="IPR005511">
    <property type="entry name" value="SMP-30"/>
</dbReference>
<dbReference type="Proteomes" id="UP000198406">
    <property type="component" value="Unassembled WGS sequence"/>
</dbReference>
<evidence type="ECO:0000313" key="7">
    <source>
        <dbReference type="Proteomes" id="UP000198406"/>
    </source>
</evidence>
<name>A0A1Z5KI72_FISSO</name>
<dbReference type="PRINTS" id="PR01790">
    <property type="entry name" value="SMP30FAMILY"/>
</dbReference>
<dbReference type="PANTHER" id="PTHR10907">
    <property type="entry name" value="REGUCALCIN"/>
    <property type="match status" value="1"/>
</dbReference>
<sequence length="336" mass="37297">MTTENLNLSSLLESTPVDLEHCDFVAARLLLDCRCDLGEGIIYDDRKNCVLWTDINHKKFHKLDLTDVTKVVHTVYDLPKQLGSFGLLETDSESLPLLCAWEDSFQLYDMELQKPLGRESVGEDVNPMKGGSRLNDGRVEPQGNRFLSGGHNGGDSNIKMKVFQCEQGSDGMLVHRPSIENISTTNSLCWSTDSSKLYFADSPTRQIYSFDYNSTNGNLSNKTLVHTKSIDEHSVPDGSCVDSEGYIWNAVWRAGAGPGMVHRIDPQSGQIVFTVHMPDGTSQVTCCCYGGKDMDVLFITSAAEGRDAKKEPHAGGLYCIRLPFKGRREGRLKFTI</sequence>
<feature type="binding site" evidence="3">
    <location>
        <position position="39"/>
    </location>
    <ligand>
        <name>a divalent metal cation</name>
        <dbReference type="ChEBI" id="CHEBI:60240"/>
    </ligand>
</feature>
<dbReference type="GO" id="GO:0004341">
    <property type="term" value="F:gluconolactonase activity"/>
    <property type="evidence" value="ECO:0007669"/>
    <property type="project" value="UniProtKB-EC"/>
</dbReference>
<protein>
    <submittedName>
        <fullName evidence="6">Gluconolactonase</fullName>
        <ecNumber evidence="6">3.1.1.17</ecNumber>
    </submittedName>
</protein>
<dbReference type="EMBL" id="BDSP01000235">
    <property type="protein sequence ID" value="GAX26010.1"/>
    <property type="molecule type" value="Genomic_DNA"/>
</dbReference>
<keyword evidence="3" id="KW-0479">Metal-binding</keyword>
<dbReference type="AlphaFoldDB" id="A0A1Z5KI72"/>
<keyword evidence="6" id="KW-0378">Hydrolase</keyword>
<organism evidence="6 7">
    <name type="scientific">Fistulifera solaris</name>
    <name type="common">Oleaginous diatom</name>
    <dbReference type="NCBI Taxonomy" id="1519565"/>
    <lineage>
        <taxon>Eukaryota</taxon>
        <taxon>Sar</taxon>
        <taxon>Stramenopiles</taxon>
        <taxon>Ochrophyta</taxon>
        <taxon>Bacillariophyta</taxon>
        <taxon>Bacillariophyceae</taxon>
        <taxon>Bacillariophycidae</taxon>
        <taxon>Naviculales</taxon>
        <taxon>Naviculaceae</taxon>
        <taxon>Fistulifera</taxon>
    </lineage>
</organism>
<comment type="similarity">
    <text evidence="1">Belongs to the SMP-30/CGR1 family.</text>
</comment>
<reference evidence="6 7" key="1">
    <citation type="journal article" date="2015" name="Plant Cell">
        <title>Oil accumulation by the oleaginous diatom Fistulifera solaris as revealed by the genome and transcriptome.</title>
        <authorList>
            <person name="Tanaka T."/>
            <person name="Maeda Y."/>
            <person name="Veluchamy A."/>
            <person name="Tanaka M."/>
            <person name="Abida H."/>
            <person name="Marechal E."/>
            <person name="Bowler C."/>
            <person name="Muto M."/>
            <person name="Sunaga Y."/>
            <person name="Tanaka M."/>
            <person name="Yoshino T."/>
            <person name="Taniguchi T."/>
            <person name="Fukuda Y."/>
            <person name="Nemoto M."/>
            <person name="Matsumoto M."/>
            <person name="Wong P.S."/>
            <person name="Aburatani S."/>
            <person name="Fujibuchi W."/>
        </authorList>
    </citation>
    <scope>NUCLEOTIDE SEQUENCE [LARGE SCALE GENOMIC DNA]</scope>
    <source>
        <strain evidence="6 7">JPCC DA0580</strain>
    </source>
</reference>
<evidence type="ECO:0000256" key="1">
    <source>
        <dbReference type="ARBA" id="ARBA00008853"/>
    </source>
</evidence>
<feature type="active site" description="Proton donor/acceptor" evidence="2">
    <location>
        <position position="237"/>
    </location>
</feature>
<evidence type="ECO:0000313" key="6">
    <source>
        <dbReference type="EMBL" id="GAX26010.1"/>
    </source>
</evidence>
<dbReference type="InParanoid" id="A0A1Z5KI72"/>
<dbReference type="Gene3D" id="2.120.10.30">
    <property type="entry name" value="TolB, C-terminal domain"/>
    <property type="match status" value="1"/>
</dbReference>
<dbReference type="Pfam" id="PF08450">
    <property type="entry name" value="SGL"/>
    <property type="match status" value="1"/>
</dbReference>
<evidence type="ECO:0000259" key="5">
    <source>
        <dbReference type="Pfam" id="PF08450"/>
    </source>
</evidence>
<keyword evidence="7" id="KW-1185">Reference proteome</keyword>
<proteinExistence type="inferred from homology"/>
<keyword evidence="3" id="KW-0862">Zinc</keyword>
<dbReference type="GO" id="GO:0005509">
    <property type="term" value="F:calcium ion binding"/>
    <property type="evidence" value="ECO:0007669"/>
    <property type="project" value="TreeGrafter"/>
</dbReference>
<dbReference type="EC" id="3.1.1.17" evidence="6"/>
<dbReference type="GO" id="GO:0019853">
    <property type="term" value="P:L-ascorbic acid biosynthetic process"/>
    <property type="evidence" value="ECO:0007669"/>
    <property type="project" value="TreeGrafter"/>
</dbReference>
<evidence type="ECO:0000256" key="4">
    <source>
        <dbReference type="SAM" id="MobiDB-lite"/>
    </source>
</evidence>
<feature type="binding site" evidence="3">
    <location>
        <position position="133"/>
    </location>
    <ligand>
        <name>substrate</name>
    </ligand>
</feature>
<feature type="binding site" evidence="3">
    <location>
        <position position="237"/>
    </location>
    <ligand>
        <name>a divalent metal cation</name>
        <dbReference type="ChEBI" id="CHEBI:60240"/>
    </ligand>
</feature>
<feature type="region of interest" description="Disordered" evidence="4">
    <location>
        <begin position="120"/>
        <end position="140"/>
    </location>
</feature>
<dbReference type="InterPro" id="IPR011042">
    <property type="entry name" value="6-blade_b-propeller_TolB-like"/>
</dbReference>
<feature type="binding site" evidence="3">
    <location>
        <position position="135"/>
    </location>
    <ligand>
        <name>substrate</name>
    </ligand>
</feature>
<accession>A0A1Z5KI72</accession>
<evidence type="ECO:0000256" key="2">
    <source>
        <dbReference type="PIRSR" id="PIRSR605511-1"/>
    </source>
</evidence>
<evidence type="ECO:0000256" key="3">
    <source>
        <dbReference type="PIRSR" id="PIRSR605511-2"/>
    </source>
</evidence>
<dbReference type="PANTHER" id="PTHR10907:SF47">
    <property type="entry name" value="REGUCALCIN"/>
    <property type="match status" value="1"/>
</dbReference>
<dbReference type="InterPro" id="IPR013658">
    <property type="entry name" value="SGL"/>
</dbReference>
<comment type="caution">
    <text evidence="6">The sequence shown here is derived from an EMBL/GenBank/DDBJ whole genome shotgun (WGS) entry which is preliminary data.</text>
</comment>